<dbReference type="InterPro" id="IPR029035">
    <property type="entry name" value="DHS-like_NAD/FAD-binding_dom"/>
</dbReference>
<gene>
    <name evidence="10" type="ORF">CPRO_13330</name>
    <name evidence="11" type="ORF">SAMN02745151_01146</name>
</gene>
<dbReference type="EMBL" id="CP014223">
    <property type="protein sequence ID" value="AMJ40926.1"/>
    <property type="molecule type" value="Genomic_DNA"/>
</dbReference>
<evidence type="ECO:0000256" key="8">
    <source>
        <dbReference type="PROSITE-ProRule" id="PRU00236"/>
    </source>
</evidence>
<evidence type="ECO:0000256" key="6">
    <source>
        <dbReference type="ARBA" id="ARBA00035033"/>
    </source>
</evidence>
<reference evidence="12" key="2">
    <citation type="submission" date="2016-01" db="EMBL/GenBank/DDBJ databases">
        <authorList>
            <person name="Poehlein A."/>
            <person name="Schlien K."/>
            <person name="Gottschalk G."/>
            <person name="Buckel W."/>
            <person name="Daniel R."/>
        </authorList>
    </citation>
    <scope>NUCLEOTIDE SEQUENCE [LARGE SCALE GENOMIC DNA]</scope>
    <source>
        <strain evidence="12">X2</strain>
    </source>
</reference>
<dbReference type="Pfam" id="PF13289">
    <property type="entry name" value="SIR2_2"/>
    <property type="match status" value="1"/>
</dbReference>
<evidence type="ECO:0000259" key="9">
    <source>
        <dbReference type="PROSITE" id="PS50305"/>
    </source>
</evidence>
<organism evidence="11 13">
    <name type="scientific">Anaerotignum propionicum DSM 1682</name>
    <dbReference type="NCBI Taxonomy" id="991789"/>
    <lineage>
        <taxon>Bacteria</taxon>
        <taxon>Bacillati</taxon>
        <taxon>Bacillota</taxon>
        <taxon>Clostridia</taxon>
        <taxon>Lachnospirales</taxon>
        <taxon>Anaerotignaceae</taxon>
        <taxon>Anaerotignum</taxon>
    </lineage>
</organism>
<keyword evidence="12" id="KW-1185">Reference proteome</keyword>
<comment type="caution">
    <text evidence="8">Lacks conserved residue(s) required for the propagation of feature annotation.</text>
</comment>
<dbReference type="KEGG" id="cpro:CPRO_13330"/>
<dbReference type="EMBL" id="FQUA01000004">
    <property type="protein sequence ID" value="SHE59033.1"/>
    <property type="molecule type" value="Genomic_DNA"/>
</dbReference>
<evidence type="ECO:0000256" key="7">
    <source>
        <dbReference type="ARBA" id="ARBA00047575"/>
    </source>
</evidence>
<keyword evidence="1" id="KW-0378">Hydrolase</keyword>
<comment type="similarity">
    <text evidence="5">Belongs to the soluble Thoeris ThsA family.</text>
</comment>
<protein>
    <recommendedName>
        <fullName evidence="6">NAD(+) hydrolase ThsA</fullName>
        <ecNumber evidence="4">3.2.2.5</ecNumber>
    </recommendedName>
</protein>
<dbReference type="PROSITE" id="PS50305">
    <property type="entry name" value="SIRTUIN"/>
    <property type="match status" value="1"/>
</dbReference>
<feature type="domain" description="Deacetylase sirtuin-type" evidence="9">
    <location>
        <begin position="1"/>
        <end position="278"/>
    </location>
</feature>
<evidence type="ECO:0000313" key="12">
    <source>
        <dbReference type="Proteomes" id="UP000068026"/>
    </source>
</evidence>
<dbReference type="Proteomes" id="UP000184204">
    <property type="component" value="Unassembled WGS sequence"/>
</dbReference>
<evidence type="ECO:0000313" key="13">
    <source>
        <dbReference type="Proteomes" id="UP000184204"/>
    </source>
</evidence>
<evidence type="ECO:0000256" key="4">
    <source>
        <dbReference type="ARBA" id="ARBA00034327"/>
    </source>
</evidence>
<dbReference type="AlphaFoldDB" id="A0A0X1U7K1"/>
<comment type="catalytic activity">
    <reaction evidence="7">
        <text>NAD(+) + H2O = ADP-D-ribose + nicotinamide + H(+)</text>
        <dbReference type="Rhea" id="RHEA:16301"/>
        <dbReference type="ChEBI" id="CHEBI:15377"/>
        <dbReference type="ChEBI" id="CHEBI:15378"/>
        <dbReference type="ChEBI" id="CHEBI:17154"/>
        <dbReference type="ChEBI" id="CHEBI:57540"/>
        <dbReference type="ChEBI" id="CHEBI:57967"/>
        <dbReference type="EC" id="3.2.2.5"/>
    </reaction>
    <physiologicalReaction direction="left-to-right" evidence="7">
        <dbReference type="Rhea" id="RHEA:16302"/>
    </physiologicalReaction>
</comment>
<evidence type="ECO:0000313" key="11">
    <source>
        <dbReference type="EMBL" id="SHE59033.1"/>
    </source>
</evidence>
<reference evidence="13" key="3">
    <citation type="submission" date="2016-11" db="EMBL/GenBank/DDBJ databases">
        <authorList>
            <person name="Jaros S."/>
            <person name="Januszkiewicz K."/>
            <person name="Wedrychowicz H."/>
        </authorList>
    </citation>
    <scope>NUCLEOTIDE SEQUENCE [LARGE SCALE GENOMIC DNA]</scope>
    <source>
        <strain evidence="13">DSM 1682</strain>
    </source>
</reference>
<dbReference type="EC" id="3.2.2.5" evidence="4"/>
<dbReference type="SUPFAM" id="SSF52467">
    <property type="entry name" value="DHS-like NAD/FAD-binding domain"/>
    <property type="match status" value="1"/>
</dbReference>
<evidence type="ECO:0000313" key="10">
    <source>
        <dbReference type="EMBL" id="AMJ40926.1"/>
    </source>
</evidence>
<name>A0A0X1U7K1_ANAPI</name>
<dbReference type="RefSeq" id="WP_066049314.1">
    <property type="nucleotide sequence ID" value="NZ_CP014223.1"/>
</dbReference>
<keyword evidence="3" id="KW-0051">Antiviral defense</keyword>
<reference evidence="11" key="4">
    <citation type="submission" date="2016-11" db="EMBL/GenBank/DDBJ databases">
        <authorList>
            <person name="Varghese N."/>
            <person name="Submissions S."/>
        </authorList>
    </citation>
    <scope>NUCLEOTIDE SEQUENCE</scope>
    <source>
        <strain evidence="11">DSM 1682</strain>
    </source>
</reference>
<dbReference type="InterPro" id="IPR041486">
    <property type="entry name" value="ThsA_STALD"/>
</dbReference>
<reference evidence="10 12" key="1">
    <citation type="journal article" date="2016" name="Genome Announc.">
        <title>Complete Genome Sequence of the Amino Acid-Fermenting Clostridium propionicum X2 (DSM 1682).</title>
        <authorList>
            <person name="Poehlein A."/>
            <person name="Schlien K."/>
            <person name="Chowdhury N.P."/>
            <person name="Gottschalk G."/>
            <person name="Buckel W."/>
            <person name="Daniel R."/>
        </authorList>
    </citation>
    <scope>NUCLEOTIDE SEQUENCE [LARGE SCALE GENOMIC DNA]</scope>
    <source>
        <strain evidence="10 12">X2</strain>
    </source>
</reference>
<dbReference type="GO" id="GO:0051607">
    <property type="term" value="P:defense response to virus"/>
    <property type="evidence" value="ECO:0007669"/>
    <property type="project" value="UniProtKB-KW"/>
</dbReference>
<evidence type="ECO:0000256" key="2">
    <source>
        <dbReference type="ARBA" id="ARBA00023027"/>
    </source>
</evidence>
<dbReference type="GO" id="GO:0003953">
    <property type="term" value="F:NAD+ nucleosidase activity"/>
    <property type="evidence" value="ECO:0007669"/>
    <property type="project" value="UniProtKB-EC"/>
</dbReference>
<dbReference type="InterPro" id="IPR026590">
    <property type="entry name" value="Ssirtuin_cat_dom"/>
</dbReference>
<proteinExistence type="inferred from homology"/>
<dbReference type="Pfam" id="PF18185">
    <property type="entry name" value="STALD"/>
    <property type="match status" value="1"/>
</dbReference>
<dbReference type="Proteomes" id="UP000068026">
    <property type="component" value="Chromosome"/>
</dbReference>
<evidence type="ECO:0000256" key="1">
    <source>
        <dbReference type="ARBA" id="ARBA00022801"/>
    </source>
</evidence>
<accession>A0A0X1U7K1</accession>
<dbReference type="CDD" id="cd01406">
    <property type="entry name" value="SIR2-like"/>
    <property type="match status" value="1"/>
</dbReference>
<evidence type="ECO:0000256" key="3">
    <source>
        <dbReference type="ARBA" id="ARBA00023118"/>
    </source>
</evidence>
<sequence length="475" mass="54991">MSKKEIDSFINKFVKEMKDDNVAIFAGAGFSKSGGFVDWKNLLKGVADELDLDIIKEYDLVTLAQYYVNRNGNRSTLNDIIFEEFTKDAEISENHKILARLPISTFWTTNYDSLLEDALKETHRVVDVKYTNKHLSITMPRRDAVVYKMHGDKSHPDDVILIKDDYENYYRKHSQYITTLSGMLISKTFLFVGFSFTDPNIDYILSRVKIDYSQENQRQHYSIMRKISANDFTDNAEFEYVKRKQTFFVEDLKRYNIKTILVDEYDDITKILSTIEKKLIVNNIFISGSAHEYGDFEEKEAKEFISKLSNSLIKSDFNVVSGFGVGIGSAVISGALEEIYMKGGTIKEDRLLLRPFPQGEDYKLLWQAYREDMISRAGVSIFLFGNKLVDGEIKLADGIQNEFLIAKNKGHSLLPLGYTGYKALELWNEINDNFEKYYPNDDKLKTVFQQFNLKKSTLENIQDVLHFIKLLKEKM</sequence>
<keyword evidence="2" id="KW-0520">NAD</keyword>
<evidence type="ECO:0000256" key="5">
    <source>
        <dbReference type="ARBA" id="ARBA00035014"/>
    </source>
</evidence>